<organism evidence="6 7">
    <name type="scientific">Parabacteroides chartae</name>
    <dbReference type="NCBI Taxonomy" id="1037355"/>
    <lineage>
        <taxon>Bacteria</taxon>
        <taxon>Pseudomonadati</taxon>
        <taxon>Bacteroidota</taxon>
        <taxon>Bacteroidia</taxon>
        <taxon>Bacteroidales</taxon>
        <taxon>Tannerellaceae</taxon>
        <taxon>Parabacteroides</taxon>
    </lineage>
</organism>
<dbReference type="EMBL" id="FUYQ01000002">
    <property type="protein sequence ID" value="SKB30959.1"/>
    <property type="molecule type" value="Genomic_DNA"/>
</dbReference>
<evidence type="ECO:0000256" key="4">
    <source>
        <dbReference type="ARBA" id="ARBA00023163"/>
    </source>
</evidence>
<reference evidence="7" key="1">
    <citation type="submission" date="2017-02" db="EMBL/GenBank/DDBJ databases">
        <authorList>
            <person name="Varghese N."/>
            <person name="Submissions S."/>
        </authorList>
    </citation>
    <scope>NUCLEOTIDE SEQUENCE [LARGE SCALE GENOMIC DNA]</scope>
    <source>
        <strain evidence="7">DSM 24967</strain>
    </source>
</reference>
<evidence type="ECO:0000256" key="2">
    <source>
        <dbReference type="ARBA" id="ARBA00023015"/>
    </source>
</evidence>
<dbReference type="Gene3D" id="1.10.1740.10">
    <property type="match status" value="1"/>
</dbReference>
<evidence type="ECO:0000256" key="1">
    <source>
        <dbReference type="ARBA" id="ARBA00010641"/>
    </source>
</evidence>
<keyword evidence="3" id="KW-0731">Sigma factor</keyword>
<evidence type="ECO:0000256" key="3">
    <source>
        <dbReference type="ARBA" id="ARBA00023082"/>
    </source>
</evidence>
<feature type="domain" description="RNA polymerase sigma factor 70 region 4 type 2" evidence="5">
    <location>
        <begin position="120"/>
        <end position="172"/>
    </location>
</feature>
<dbReference type="AlphaFoldDB" id="A0A1T5A7X2"/>
<dbReference type="PANTHER" id="PTHR43133">
    <property type="entry name" value="RNA POLYMERASE ECF-TYPE SIGMA FACTO"/>
    <property type="match status" value="1"/>
</dbReference>
<sequence length="187" mass="21765">MEDHILIKGITNGNEASFATLYSKYVDVLFSYGVGLGYEREIIKDAIQDVFLKLLNHKFAGSEITNLKFYLFRSLKNRLIDLHKNKIINEELDSCDFDFSIKVSILDDIIEAENKKILEQRINKLLDSLTSRQREAIVLRYVHELGYDEIASLLDMTPKASRKLVSRAMERMRNQELLLLLILFCKF</sequence>
<dbReference type="CDD" id="cd06171">
    <property type="entry name" value="Sigma70_r4"/>
    <property type="match status" value="1"/>
</dbReference>
<dbReference type="InterPro" id="IPR013324">
    <property type="entry name" value="RNA_pol_sigma_r3/r4-like"/>
</dbReference>
<dbReference type="InterPro" id="IPR013249">
    <property type="entry name" value="RNA_pol_sigma70_r4_t2"/>
</dbReference>
<dbReference type="GO" id="GO:0016987">
    <property type="term" value="F:sigma factor activity"/>
    <property type="evidence" value="ECO:0007669"/>
    <property type="project" value="UniProtKB-KW"/>
</dbReference>
<dbReference type="PANTHER" id="PTHR43133:SF46">
    <property type="entry name" value="RNA POLYMERASE SIGMA-70 FACTOR ECF SUBFAMILY"/>
    <property type="match status" value="1"/>
</dbReference>
<accession>A0A1T5A7X2</accession>
<keyword evidence="7" id="KW-1185">Reference proteome</keyword>
<dbReference type="GO" id="GO:0003677">
    <property type="term" value="F:DNA binding"/>
    <property type="evidence" value="ECO:0007669"/>
    <property type="project" value="InterPro"/>
</dbReference>
<evidence type="ECO:0000313" key="6">
    <source>
        <dbReference type="EMBL" id="SKB30959.1"/>
    </source>
</evidence>
<dbReference type="Proteomes" id="UP000190852">
    <property type="component" value="Unassembled WGS sequence"/>
</dbReference>
<dbReference type="InterPro" id="IPR014284">
    <property type="entry name" value="RNA_pol_sigma-70_dom"/>
</dbReference>
<evidence type="ECO:0000259" key="5">
    <source>
        <dbReference type="Pfam" id="PF08281"/>
    </source>
</evidence>
<dbReference type="Gene3D" id="1.10.10.10">
    <property type="entry name" value="Winged helix-like DNA-binding domain superfamily/Winged helix DNA-binding domain"/>
    <property type="match status" value="1"/>
</dbReference>
<keyword evidence="2" id="KW-0805">Transcription regulation</keyword>
<dbReference type="InterPro" id="IPR013325">
    <property type="entry name" value="RNA_pol_sigma_r2"/>
</dbReference>
<name>A0A1T5A7X2_9BACT</name>
<dbReference type="SUPFAM" id="SSF88659">
    <property type="entry name" value="Sigma3 and sigma4 domains of RNA polymerase sigma factors"/>
    <property type="match status" value="1"/>
</dbReference>
<dbReference type="RefSeq" id="WP_079682237.1">
    <property type="nucleotide sequence ID" value="NZ_FUYQ01000002.1"/>
</dbReference>
<dbReference type="InterPro" id="IPR036388">
    <property type="entry name" value="WH-like_DNA-bd_sf"/>
</dbReference>
<evidence type="ECO:0000313" key="7">
    <source>
        <dbReference type="Proteomes" id="UP000190852"/>
    </source>
</evidence>
<keyword evidence="4" id="KW-0804">Transcription</keyword>
<dbReference type="GO" id="GO:0006352">
    <property type="term" value="P:DNA-templated transcription initiation"/>
    <property type="evidence" value="ECO:0007669"/>
    <property type="project" value="InterPro"/>
</dbReference>
<gene>
    <name evidence="6" type="ORF">SAMN05660349_00518</name>
</gene>
<dbReference type="Pfam" id="PF08281">
    <property type="entry name" value="Sigma70_r4_2"/>
    <property type="match status" value="1"/>
</dbReference>
<dbReference type="InterPro" id="IPR039425">
    <property type="entry name" value="RNA_pol_sigma-70-like"/>
</dbReference>
<comment type="similarity">
    <text evidence="1">Belongs to the sigma-70 factor family. ECF subfamily.</text>
</comment>
<proteinExistence type="inferred from homology"/>
<dbReference type="NCBIfam" id="TIGR02937">
    <property type="entry name" value="sigma70-ECF"/>
    <property type="match status" value="1"/>
</dbReference>
<dbReference type="SUPFAM" id="SSF88946">
    <property type="entry name" value="Sigma2 domain of RNA polymerase sigma factors"/>
    <property type="match status" value="1"/>
</dbReference>
<protein>
    <submittedName>
        <fullName evidence="6">RNA polymerase sigma factor, sigma-70 family</fullName>
    </submittedName>
</protein>